<evidence type="ECO:0000313" key="2">
    <source>
        <dbReference type="Proteomes" id="UP000308271"/>
    </source>
</evidence>
<evidence type="ECO:0000313" key="1">
    <source>
        <dbReference type="EMBL" id="TNJ38345.1"/>
    </source>
</evidence>
<dbReference type="Proteomes" id="UP000308271">
    <property type="component" value="Unassembled WGS sequence"/>
</dbReference>
<dbReference type="AlphaFoldDB" id="A0A5C4S4W0"/>
<proteinExistence type="predicted"/>
<name>A0A5C4S4W0_CHLTI</name>
<gene>
    <name evidence="1" type="ORF">FGF66_09245</name>
</gene>
<dbReference type="RefSeq" id="WP_139457362.1">
    <property type="nucleotide sequence ID" value="NZ_VDCH01000021.1"/>
</dbReference>
<keyword evidence="2" id="KW-1185">Reference proteome</keyword>
<comment type="caution">
    <text evidence="1">The sequence shown here is derived from an EMBL/GenBank/DDBJ whole genome shotgun (WGS) entry which is preliminary data.</text>
</comment>
<accession>A0A5C4S4W0</accession>
<protein>
    <submittedName>
        <fullName evidence="1">Uncharacterized protein</fullName>
    </submittedName>
</protein>
<organism evidence="1 2">
    <name type="scientific">Chlorobaculum thiosulfatiphilum</name>
    <name type="common">Chlorobium limicola f.sp. thiosulfatophilum</name>
    <dbReference type="NCBI Taxonomy" id="115852"/>
    <lineage>
        <taxon>Bacteria</taxon>
        <taxon>Pseudomonadati</taxon>
        <taxon>Chlorobiota</taxon>
        <taxon>Chlorobiia</taxon>
        <taxon>Chlorobiales</taxon>
        <taxon>Chlorobiaceae</taxon>
        <taxon>Chlorobaculum</taxon>
    </lineage>
</organism>
<dbReference type="OrthoDB" id="9942631at2"/>
<sequence length="96" mass="10877">MSWFSGFIGKCMREDSESGLASNRMNFLLYFIVYIAFDHDTVKQAEGSRLRAKLPKSGTLLAASIMELLRQSEWRSIAGQFDGEPCGMNPKPVRKR</sequence>
<dbReference type="EMBL" id="VDCH01000021">
    <property type="protein sequence ID" value="TNJ38345.1"/>
    <property type="molecule type" value="Genomic_DNA"/>
</dbReference>
<reference evidence="1 2" key="1">
    <citation type="submission" date="2019-05" db="EMBL/GenBank/DDBJ databases">
        <title>Draft Whole-Genome sequence of the green sulfur bacterium Chlorobaculum thiosulfatiphilum DSM 249.</title>
        <authorList>
            <person name="Meyer T.E."/>
            <person name="Kyndt J.A."/>
        </authorList>
    </citation>
    <scope>NUCLEOTIDE SEQUENCE [LARGE SCALE GENOMIC DNA]</scope>
    <source>
        <strain evidence="1 2">DSM 249</strain>
    </source>
</reference>